<dbReference type="EMBL" id="FQ312005">
    <property type="protein sequence ID" value="CBW26092.1"/>
    <property type="molecule type" value="Genomic_DNA"/>
</dbReference>
<dbReference type="STRING" id="862908.BMS_1215"/>
<evidence type="ECO:0000313" key="2">
    <source>
        <dbReference type="Proteomes" id="UP000008963"/>
    </source>
</evidence>
<dbReference type="KEGG" id="bmx:BMS_1215"/>
<dbReference type="PATRIC" id="fig|862908.3.peg.1157"/>
<evidence type="ECO:0000313" key="1">
    <source>
        <dbReference type="EMBL" id="CBW26092.1"/>
    </source>
</evidence>
<organism evidence="1 2">
    <name type="scientific">Halobacteriovorax marinus (strain ATCC BAA-682 / DSM 15412 / SJ)</name>
    <name type="common">Bacteriovorax marinus</name>
    <dbReference type="NCBI Taxonomy" id="862908"/>
    <lineage>
        <taxon>Bacteria</taxon>
        <taxon>Pseudomonadati</taxon>
        <taxon>Bdellovibrionota</taxon>
        <taxon>Bacteriovoracia</taxon>
        <taxon>Bacteriovoracales</taxon>
        <taxon>Halobacteriovoraceae</taxon>
        <taxon>Halobacteriovorax</taxon>
    </lineage>
</organism>
<dbReference type="HOGENOM" id="CLU_1473234_0_0_7"/>
<gene>
    <name evidence="1" type="ordered locus">BMS_1215</name>
</gene>
<reference evidence="2" key="1">
    <citation type="journal article" date="2013" name="ISME J.">
        <title>A small predatory core genome in the divergent marine Bacteriovorax marinus SJ and the terrestrial Bdellovibrio bacteriovorus.</title>
        <authorList>
            <person name="Crossman L.C."/>
            <person name="Chen H."/>
            <person name="Cerdeno-Tarraga A.M."/>
            <person name="Brooks K."/>
            <person name="Quail M.A."/>
            <person name="Pineiro S.A."/>
            <person name="Hobley L."/>
            <person name="Sockett R.E."/>
            <person name="Bentley S.D."/>
            <person name="Parkhill J."/>
            <person name="Williams H.N."/>
            <person name="Stine O.C."/>
        </authorList>
    </citation>
    <scope>NUCLEOTIDE SEQUENCE [LARGE SCALE GENOMIC DNA]</scope>
    <source>
        <strain evidence="2">ATCC BAA-682 / DSM 15412 / SJ</strain>
    </source>
</reference>
<dbReference type="AlphaFoldDB" id="E1WYZ5"/>
<sequence length="183" mass="20916">MIRFFQQGPSKLKERSKEFEQLRIDQENKAREELQGSGLDQLICFTLDNFAFRYLETSHTKNIQTEFLGEGIYSVHSFELEPMSALKIQDQKAKKGIVTLAKRFSSTKGVGLKVKLELLCDTSKVVNGSGTIQCHAVINWNMDNDFEDDIDFTSKKSVSYDFSDILDLRNKLALLLEDVCTIF</sequence>
<name>E1WYZ5_HALMS</name>
<keyword evidence="2" id="KW-1185">Reference proteome</keyword>
<proteinExistence type="predicted"/>
<dbReference type="Proteomes" id="UP000008963">
    <property type="component" value="Chromosome"/>
</dbReference>
<accession>E1WYZ5</accession>
<protein>
    <submittedName>
        <fullName evidence="1">Uncharacterized protein</fullName>
    </submittedName>
</protein>